<dbReference type="Proteomes" id="UP000222056">
    <property type="component" value="Unassembled WGS sequence"/>
</dbReference>
<proteinExistence type="predicted"/>
<reference evidence="2" key="1">
    <citation type="submission" date="2016-10" db="EMBL/GenBank/DDBJ databases">
        <authorList>
            <person name="Varghese N."/>
            <person name="Submissions S."/>
        </authorList>
    </citation>
    <scope>NUCLEOTIDE SEQUENCE [LARGE SCALE GENOMIC DNA]</scope>
    <source>
        <strain evidence="2">ATCC 35263</strain>
    </source>
</reference>
<dbReference type="PANTHER" id="PTHR39185:SF1">
    <property type="entry name" value="SWARMING MOTILITY PROTEIN SWRD"/>
    <property type="match status" value="1"/>
</dbReference>
<accession>A0A1H6FV15</accession>
<name>A0A1H6FV15_THEAL</name>
<keyword evidence="2" id="KW-1185">Reference proteome</keyword>
<organism evidence="1 2">
    <name type="scientific">Thermoleophilum album</name>
    <dbReference type="NCBI Taxonomy" id="29539"/>
    <lineage>
        <taxon>Bacteria</taxon>
        <taxon>Bacillati</taxon>
        <taxon>Actinomycetota</taxon>
        <taxon>Thermoleophilia</taxon>
        <taxon>Thermoleophilales</taxon>
        <taxon>Thermoleophilaceae</taxon>
        <taxon>Thermoleophilum</taxon>
    </lineage>
</organism>
<dbReference type="InterPro" id="IPR009384">
    <property type="entry name" value="SwrD-like"/>
</dbReference>
<keyword evidence="1" id="KW-0966">Cell projection</keyword>
<dbReference type="PANTHER" id="PTHR39185">
    <property type="entry name" value="SWARMING MOTILITY PROTEIN SWRD"/>
    <property type="match status" value="1"/>
</dbReference>
<keyword evidence="1" id="KW-0282">Flagellum</keyword>
<evidence type="ECO:0000313" key="2">
    <source>
        <dbReference type="Proteomes" id="UP000222056"/>
    </source>
</evidence>
<dbReference type="OrthoDB" id="9799862at2"/>
<dbReference type="RefSeq" id="WP_093118129.1">
    <property type="nucleotide sequence ID" value="NZ_FNWJ01000002.1"/>
</dbReference>
<evidence type="ECO:0000313" key="1">
    <source>
        <dbReference type="EMBL" id="SEH14646.1"/>
    </source>
</evidence>
<keyword evidence="1" id="KW-0969">Cilium</keyword>
<sequence>MIRLHRIGHDHAELYLNCQLVQQVEACPDTTITLVTGSKVVVSETCEQVIERIRAWHASVAAAALAGDVDPAAVARR</sequence>
<dbReference type="STRING" id="29539.SAMN02745716_1696"/>
<protein>
    <submittedName>
        <fullName evidence="1">Flagellar protein FlbD</fullName>
    </submittedName>
</protein>
<dbReference type="Pfam" id="PF06289">
    <property type="entry name" value="FlbD"/>
    <property type="match status" value="1"/>
</dbReference>
<dbReference type="AlphaFoldDB" id="A0A1H6FV15"/>
<gene>
    <name evidence="1" type="ORF">SAMN02745716_1696</name>
</gene>
<dbReference type="EMBL" id="FNWJ01000002">
    <property type="protein sequence ID" value="SEH14646.1"/>
    <property type="molecule type" value="Genomic_DNA"/>
</dbReference>